<dbReference type="GO" id="GO:0005524">
    <property type="term" value="F:ATP binding"/>
    <property type="evidence" value="ECO:0007669"/>
    <property type="project" value="UniProtKB-KW"/>
</dbReference>
<protein>
    <submittedName>
        <fullName evidence="11">ABC transporter ATP-binding protein</fullName>
    </submittedName>
</protein>
<dbReference type="PANTHER" id="PTHR42771:SF12">
    <property type="entry name" value="FE(3+) DICITRATE TRANSPORT ATP-BINDING PROTEIN FECE-RELATED"/>
    <property type="match status" value="1"/>
</dbReference>
<dbReference type="RefSeq" id="WP_249311104.1">
    <property type="nucleotide sequence ID" value="NZ_JACRSU010000001.1"/>
</dbReference>
<feature type="domain" description="ABC transporter" evidence="10">
    <location>
        <begin position="2"/>
        <end position="236"/>
    </location>
</feature>
<dbReference type="PROSITE" id="PS50893">
    <property type="entry name" value="ABC_TRANSPORTER_2"/>
    <property type="match status" value="1"/>
</dbReference>
<comment type="subcellular location">
    <subcellularLocation>
        <location evidence="1">Cell membrane</location>
        <topology evidence="1">Peripheral membrane protein</topology>
    </subcellularLocation>
</comment>
<evidence type="ECO:0000313" key="12">
    <source>
        <dbReference type="Proteomes" id="UP000611762"/>
    </source>
</evidence>
<keyword evidence="7" id="KW-0408">Iron</keyword>
<dbReference type="Pfam" id="PF00005">
    <property type="entry name" value="ABC_tran"/>
    <property type="match status" value="1"/>
</dbReference>
<evidence type="ECO:0000256" key="5">
    <source>
        <dbReference type="ARBA" id="ARBA00022741"/>
    </source>
</evidence>
<sequence>MLEVKNLCAGFGAHQVLKNVSFSLTPHKLTAVVGKNGCGKSTLCAAIGQQLHYTGEILFRGQNITLMHPSERAKAISILPQMLTSPRITVQELVMFGRAPYLDFGKRPQKQDTEAVANAISAMKLEHMAGRFVSSLSGGERQRAYLAMILAQETRLIVLDEPTTYLDLAYETSFLTTLSELKTRHKKTLMVVMHNLSQAVRHADNLVVLSGGAVAFSGSVDACLEQRVLEDVFAIKKHIFYEDGQQFVVFTA</sequence>
<keyword evidence="4" id="KW-0410">Iron transport</keyword>
<reference evidence="11" key="1">
    <citation type="submission" date="2020-08" db="EMBL/GenBank/DDBJ databases">
        <title>Genome public.</title>
        <authorList>
            <person name="Liu C."/>
            <person name="Sun Q."/>
        </authorList>
    </citation>
    <scope>NUCLEOTIDE SEQUENCE</scope>
    <source>
        <strain evidence="11">H8</strain>
    </source>
</reference>
<dbReference type="AlphaFoldDB" id="A0A926DLA5"/>
<evidence type="ECO:0000256" key="3">
    <source>
        <dbReference type="ARBA" id="ARBA00022475"/>
    </source>
</evidence>
<accession>A0A926DLA5</accession>
<comment type="caution">
    <text evidence="11">The sequence shown here is derived from an EMBL/GenBank/DDBJ whole genome shotgun (WGS) entry which is preliminary data.</text>
</comment>
<dbReference type="InterPro" id="IPR051535">
    <property type="entry name" value="Siderophore_ABC-ATPase"/>
</dbReference>
<keyword evidence="5" id="KW-0547">Nucleotide-binding</keyword>
<keyword evidence="3" id="KW-1003">Cell membrane</keyword>
<dbReference type="FunFam" id="3.40.50.300:FF:000134">
    <property type="entry name" value="Iron-enterobactin ABC transporter ATP-binding protein"/>
    <property type="match status" value="1"/>
</dbReference>
<evidence type="ECO:0000256" key="4">
    <source>
        <dbReference type="ARBA" id="ARBA00022496"/>
    </source>
</evidence>
<dbReference type="InterPro" id="IPR003439">
    <property type="entry name" value="ABC_transporter-like_ATP-bd"/>
</dbReference>
<keyword evidence="12" id="KW-1185">Reference proteome</keyword>
<dbReference type="Gene3D" id="3.40.50.300">
    <property type="entry name" value="P-loop containing nucleotide triphosphate hydrolases"/>
    <property type="match status" value="1"/>
</dbReference>
<evidence type="ECO:0000256" key="6">
    <source>
        <dbReference type="ARBA" id="ARBA00022840"/>
    </source>
</evidence>
<dbReference type="SUPFAM" id="SSF52540">
    <property type="entry name" value="P-loop containing nucleoside triphosphate hydrolases"/>
    <property type="match status" value="1"/>
</dbReference>
<evidence type="ECO:0000256" key="9">
    <source>
        <dbReference type="ARBA" id="ARBA00023136"/>
    </source>
</evidence>
<dbReference type="InterPro" id="IPR027417">
    <property type="entry name" value="P-loop_NTPase"/>
</dbReference>
<dbReference type="SMART" id="SM00382">
    <property type="entry name" value="AAA"/>
    <property type="match status" value="1"/>
</dbReference>
<evidence type="ECO:0000313" key="11">
    <source>
        <dbReference type="EMBL" id="MBC8539936.1"/>
    </source>
</evidence>
<keyword evidence="9" id="KW-0472">Membrane</keyword>
<dbReference type="InterPro" id="IPR003593">
    <property type="entry name" value="AAA+_ATPase"/>
</dbReference>
<name>A0A926DLA5_9FIRM</name>
<evidence type="ECO:0000256" key="1">
    <source>
        <dbReference type="ARBA" id="ARBA00004202"/>
    </source>
</evidence>
<dbReference type="GO" id="GO:0016887">
    <property type="term" value="F:ATP hydrolysis activity"/>
    <property type="evidence" value="ECO:0007669"/>
    <property type="project" value="InterPro"/>
</dbReference>
<keyword evidence="8" id="KW-0406">Ion transport</keyword>
<dbReference type="PANTHER" id="PTHR42771">
    <property type="entry name" value="IRON(3+)-HYDROXAMATE IMPORT ATP-BINDING PROTEIN FHUC"/>
    <property type="match status" value="1"/>
</dbReference>
<keyword evidence="6 11" id="KW-0067">ATP-binding</keyword>
<evidence type="ECO:0000256" key="8">
    <source>
        <dbReference type="ARBA" id="ARBA00023065"/>
    </source>
</evidence>
<keyword evidence="2" id="KW-0813">Transport</keyword>
<dbReference type="Proteomes" id="UP000611762">
    <property type="component" value="Unassembled WGS sequence"/>
</dbReference>
<dbReference type="EMBL" id="JACRSU010000001">
    <property type="protein sequence ID" value="MBC8539936.1"/>
    <property type="molecule type" value="Genomic_DNA"/>
</dbReference>
<proteinExistence type="predicted"/>
<evidence type="ECO:0000259" key="10">
    <source>
        <dbReference type="PROSITE" id="PS50893"/>
    </source>
</evidence>
<gene>
    <name evidence="11" type="ORF">H8698_02960</name>
</gene>
<dbReference type="GO" id="GO:0006826">
    <property type="term" value="P:iron ion transport"/>
    <property type="evidence" value="ECO:0007669"/>
    <property type="project" value="UniProtKB-KW"/>
</dbReference>
<organism evidence="11 12">
    <name type="scientific">Congzhengia minquanensis</name>
    <dbReference type="NCBI Taxonomy" id="2763657"/>
    <lineage>
        <taxon>Bacteria</taxon>
        <taxon>Bacillati</taxon>
        <taxon>Bacillota</taxon>
        <taxon>Clostridia</taxon>
        <taxon>Eubacteriales</taxon>
        <taxon>Oscillospiraceae</taxon>
        <taxon>Congzhengia</taxon>
    </lineage>
</organism>
<evidence type="ECO:0000256" key="2">
    <source>
        <dbReference type="ARBA" id="ARBA00022448"/>
    </source>
</evidence>
<evidence type="ECO:0000256" key="7">
    <source>
        <dbReference type="ARBA" id="ARBA00023004"/>
    </source>
</evidence>
<dbReference type="CDD" id="cd03214">
    <property type="entry name" value="ABC_Iron-Siderophores_B12_Hemin"/>
    <property type="match status" value="1"/>
</dbReference>
<dbReference type="GO" id="GO:0005886">
    <property type="term" value="C:plasma membrane"/>
    <property type="evidence" value="ECO:0007669"/>
    <property type="project" value="UniProtKB-SubCell"/>
</dbReference>